<dbReference type="SFLD" id="SFLDG00180">
    <property type="entry name" value="muconate_cycloisomerase"/>
    <property type="match status" value="1"/>
</dbReference>
<comment type="catalytic activity">
    <reaction evidence="7">
        <text>(1R,6R)-6-hydroxy-2-succinyl-cyclohexa-2,4-diene-1-carboxylate = 2-succinylbenzoate + H2O</text>
        <dbReference type="Rhea" id="RHEA:10196"/>
        <dbReference type="ChEBI" id="CHEBI:15377"/>
        <dbReference type="ChEBI" id="CHEBI:18325"/>
        <dbReference type="ChEBI" id="CHEBI:58689"/>
        <dbReference type="EC" id="4.2.1.113"/>
    </reaction>
</comment>
<keyword evidence="3 7" id="KW-0479">Metal-binding</keyword>
<comment type="function">
    <text evidence="7">Converts 2-succinyl-6-hydroxy-2,4-cyclohexadiene-1-carboxylate (SHCHC) to 2-succinylbenzoate (OSB).</text>
</comment>
<sequence>MKIEKIEVRRLHLPLKNPFEASFGVLAKRDFLLISAHGEGETGYGESVAMPFPFYNEETTDTIHYMLETFMIPMVLTNKIEAPEDVSRLFEPIRRNNMAKSAIEGAVWDLYAKQKGISLAQALGGKRKEIDVGVSVGIEPSVEDVVKKVEGFVAEGYKKIKVKIKPGFDIALIDALRKRFGDSLPLMADANSAYTLDQMDVLKKLDQYNLIMIEQPLAHDDIVDHAVLQKQLKTPICLDESIHSAEDARRAIELGSCKIINIKIGRVGGLTESKKIHDLCEAHQVPVWCGGMMESGVGRAHNIAITSLSNFTIPGDTSASSRYWAEDIVVPEVNFLKPGILGVPEGPGIGYDINWRVVHALQVEEKSYTMADVTS</sequence>
<dbReference type="InterPro" id="IPR013341">
    <property type="entry name" value="Mandelate_racemase_N_dom"/>
</dbReference>
<dbReference type="SFLD" id="SFLDS00001">
    <property type="entry name" value="Enolase"/>
    <property type="match status" value="1"/>
</dbReference>
<comment type="cofactor">
    <cofactor evidence="1 7">
        <name>a divalent metal cation</name>
        <dbReference type="ChEBI" id="CHEBI:60240"/>
    </cofactor>
</comment>
<dbReference type="AlphaFoldDB" id="A0A3M8CLL6"/>
<name>A0A3M8CLL6_9BACL</name>
<dbReference type="GO" id="GO:0009234">
    <property type="term" value="P:menaquinone biosynthetic process"/>
    <property type="evidence" value="ECO:0007669"/>
    <property type="project" value="UniProtKB-UniRule"/>
</dbReference>
<dbReference type="NCBIfam" id="TIGR01928">
    <property type="entry name" value="menC_lowGC_arch"/>
    <property type="match status" value="1"/>
</dbReference>
<dbReference type="SUPFAM" id="SSF54826">
    <property type="entry name" value="Enolase N-terminal domain-like"/>
    <property type="match status" value="1"/>
</dbReference>
<dbReference type="InterPro" id="IPR029065">
    <property type="entry name" value="Enolase_C-like"/>
</dbReference>
<dbReference type="Pfam" id="PF13378">
    <property type="entry name" value="MR_MLE_C"/>
    <property type="match status" value="1"/>
</dbReference>
<keyword evidence="5 7" id="KW-0456">Lyase</keyword>
<dbReference type="Proteomes" id="UP000282028">
    <property type="component" value="Unassembled WGS sequence"/>
</dbReference>
<dbReference type="HAMAP" id="MF_01933">
    <property type="entry name" value="MenC_2"/>
    <property type="match status" value="1"/>
</dbReference>
<dbReference type="OrthoDB" id="9774531at2"/>
<evidence type="ECO:0000313" key="10">
    <source>
        <dbReference type="Proteomes" id="UP000282028"/>
    </source>
</evidence>
<protein>
    <recommendedName>
        <fullName evidence="6 7">o-succinylbenzoate synthase</fullName>
        <shortName evidence="7">OSB synthase</shortName>
        <shortName evidence="7">OSBS</shortName>
        <ecNumber evidence="6 7">4.2.1.113</ecNumber>
    </recommendedName>
    <alternativeName>
        <fullName evidence="7">4-(2'-carboxyphenyl)-4-oxybutyric acid synthase</fullName>
    </alternativeName>
    <alternativeName>
        <fullName evidence="7">o-succinylbenzoic acid synthase</fullName>
    </alternativeName>
</protein>
<dbReference type="PANTHER" id="PTHR48073:SF5">
    <property type="entry name" value="O-SUCCINYLBENZOATE SYNTHASE"/>
    <property type="match status" value="1"/>
</dbReference>
<dbReference type="Gene3D" id="3.20.20.120">
    <property type="entry name" value="Enolase-like C-terminal domain"/>
    <property type="match status" value="1"/>
</dbReference>
<dbReference type="SFLD" id="SFLDF00009">
    <property type="entry name" value="o-succinylbenzoate_synthase"/>
    <property type="match status" value="1"/>
</dbReference>
<organism evidence="9 10">
    <name type="scientific">Brevibacillus invocatus</name>
    <dbReference type="NCBI Taxonomy" id="173959"/>
    <lineage>
        <taxon>Bacteria</taxon>
        <taxon>Bacillati</taxon>
        <taxon>Bacillota</taxon>
        <taxon>Bacilli</taxon>
        <taxon>Bacillales</taxon>
        <taxon>Paenibacillaceae</taxon>
        <taxon>Brevibacillus</taxon>
    </lineage>
</organism>
<evidence type="ECO:0000313" key="9">
    <source>
        <dbReference type="EMBL" id="RNB76167.1"/>
    </source>
</evidence>
<dbReference type="UniPathway" id="UPA01057">
    <property type="reaction ID" value="UER00165"/>
</dbReference>
<dbReference type="InterPro" id="IPR029017">
    <property type="entry name" value="Enolase-like_N"/>
</dbReference>
<keyword evidence="10" id="KW-1185">Reference proteome</keyword>
<evidence type="ECO:0000256" key="6">
    <source>
        <dbReference type="ARBA" id="ARBA00029491"/>
    </source>
</evidence>
<dbReference type="EC" id="4.2.1.113" evidence="6 7"/>
<evidence type="ECO:0000256" key="2">
    <source>
        <dbReference type="ARBA" id="ARBA00022428"/>
    </source>
</evidence>
<comment type="caution">
    <text evidence="9">The sequence shown here is derived from an EMBL/GenBank/DDBJ whole genome shotgun (WGS) entry which is preliminary data.</text>
</comment>
<dbReference type="RefSeq" id="WP_122907831.1">
    <property type="nucleotide sequence ID" value="NZ_CBCSBE010000002.1"/>
</dbReference>
<dbReference type="SMART" id="SM00922">
    <property type="entry name" value="MR_MLE"/>
    <property type="match status" value="1"/>
</dbReference>
<evidence type="ECO:0000256" key="3">
    <source>
        <dbReference type="ARBA" id="ARBA00022723"/>
    </source>
</evidence>
<dbReference type="InterPro" id="IPR013342">
    <property type="entry name" value="Mandelate_racemase_C"/>
</dbReference>
<dbReference type="UniPathway" id="UPA00079"/>
<dbReference type="EMBL" id="RHHR01000008">
    <property type="protein sequence ID" value="RNB76167.1"/>
    <property type="molecule type" value="Genomic_DNA"/>
</dbReference>
<accession>A0A3M8CLL6</accession>
<comment type="pathway">
    <text evidence="7">Quinol/quinone metabolism; 1,4-dihydroxy-2-naphthoate biosynthesis; 1,4-dihydroxy-2-naphthoate from chorismate: step 4/7.</text>
</comment>
<evidence type="ECO:0000256" key="7">
    <source>
        <dbReference type="HAMAP-Rule" id="MF_01933"/>
    </source>
</evidence>
<feature type="domain" description="Mandelate racemase/muconate lactonizing enzyme C-terminal" evidence="8">
    <location>
        <begin position="142"/>
        <end position="235"/>
    </location>
</feature>
<feature type="binding site" evidence="7">
    <location>
        <position position="189"/>
    </location>
    <ligand>
        <name>Mg(2+)</name>
        <dbReference type="ChEBI" id="CHEBI:18420"/>
    </ligand>
</feature>
<evidence type="ECO:0000256" key="1">
    <source>
        <dbReference type="ARBA" id="ARBA00001968"/>
    </source>
</evidence>
<proteinExistence type="inferred from homology"/>
<dbReference type="GO" id="GO:0000287">
    <property type="term" value="F:magnesium ion binding"/>
    <property type="evidence" value="ECO:0007669"/>
    <property type="project" value="UniProtKB-UniRule"/>
</dbReference>
<evidence type="ECO:0000259" key="8">
    <source>
        <dbReference type="SMART" id="SM00922"/>
    </source>
</evidence>
<dbReference type="SUPFAM" id="SSF51604">
    <property type="entry name" value="Enolase C-terminal domain-like"/>
    <property type="match status" value="1"/>
</dbReference>
<dbReference type="InterPro" id="IPR047585">
    <property type="entry name" value="MenC"/>
</dbReference>
<dbReference type="GO" id="GO:0016854">
    <property type="term" value="F:racemase and epimerase activity"/>
    <property type="evidence" value="ECO:0007669"/>
    <property type="project" value="UniProtKB-ARBA"/>
</dbReference>
<feature type="binding site" evidence="7">
    <location>
        <position position="214"/>
    </location>
    <ligand>
        <name>Mg(2+)</name>
        <dbReference type="ChEBI" id="CHEBI:18420"/>
    </ligand>
</feature>
<dbReference type="Pfam" id="PF02746">
    <property type="entry name" value="MR_MLE_N"/>
    <property type="match status" value="1"/>
</dbReference>
<comment type="pathway">
    <text evidence="7">Quinol/quinone metabolism; menaquinone biosynthesis.</text>
</comment>
<gene>
    <name evidence="7 9" type="primary">menC</name>
    <name evidence="9" type="ORF">EDM52_04445</name>
</gene>
<keyword evidence="4 7" id="KW-0460">Magnesium</keyword>
<feature type="active site" description="Proton acceptor" evidence="7">
    <location>
        <position position="263"/>
    </location>
</feature>
<dbReference type="GO" id="GO:0043748">
    <property type="term" value="F:O-succinylbenzoate synthase activity"/>
    <property type="evidence" value="ECO:0007669"/>
    <property type="project" value="UniProtKB-EC"/>
</dbReference>
<dbReference type="CDD" id="cd03317">
    <property type="entry name" value="NAAAR"/>
    <property type="match status" value="1"/>
</dbReference>
<reference evidence="9 10" key="1">
    <citation type="submission" date="2018-10" db="EMBL/GenBank/DDBJ databases">
        <title>Phylogenomics of Brevibacillus.</title>
        <authorList>
            <person name="Dunlap C."/>
        </authorList>
    </citation>
    <scope>NUCLEOTIDE SEQUENCE [LARGE SCALE GENOMIC DNA]</scope>
    <source>
        <strain evidence="9 10">JCM 12215</strain>
    </source>
</reference>
<feature type="binding site" evidence="7">
    <location>
        <position position="239"/>
    </location>
    <ligand>
        <name>Mg(2+)</name>
        <dbReference type="ChEBI" id="CHEBI:18420"/>
    </ligand>
</feature>
<dbReference type="Gene3D" id="3.30.390.10">
    <property type="entry name" value="Enolase-like, N-terminal domain"/>
    <property type="match status" value="1"/>
</dbReference>
<comment type="similarity">
    <text evidence="7">Belongs to the mandelate racemase/muconate lactonizing enzyme family. MenC type 2 subfamily.</text>
</comment>
<feature type="active site" description="Proton donor" evidence="7">
    <location>
        <position position="163"/>
    </location>
</feature>
<dbReference type="InterPro" id="IPR036849">
    <property type="entry name" value="Enolase-like_C_sf"/>
</dbReference>
<evidence type="ECO:0000256" key="5">
    <source>
        <dbReference type="ARBA" id="ARBA00023239"/>
    </source>
</evidence>
<dbReference type="PANTHER" id="PTHR48073">
    <property type="entry name" value="O-SUCCINYLBENZOATE SYNTHASE-RELATED"/>
    <property type="match status" value="1"/>
</dbReference>
<dbReference type="InterPro" id="IPR010197">
    <property type="entry name" value="OSBS/NAAAR"/>
</dbReference>
<evidence type="ECO:0000256" key="4">
    <source>
        <dbReference type="ARBA" id="ARBA00022842"/>
    </source>
</evidence>
<keyword evidence="2 7" id="KW-0474">Menaquinone biosynthesis</keyword>